<evidence type="ECO:0008006" key="8">
    <source>
        <dbReference type="Google" id="ProtNLM"/>
    </source>
</evidence>
<sequence length="358" mass="41757">MESVRIAYFVQVGLDSVPLLPRLFERIHHPENVYVVHVDAKVDPATRSRIADLVEADERYVKNMHVMESEMVTYKAISMVTNTLSAMTMALEKSSNWHYFINLSGADYPLLSVERQMSLLARPHVPIGRLNFVTFFPSKEWKPYQFRIRNMHWDPAAVGYQSEKSRLRLIRSLRENPLERHRAFVFTKAEAWMILSRPFVAFVVRSAFAKRMLINHMHVLSVPEHYFADVLYNHSFWRKTIVPDALRKVVWYLRNKRSGQHPFALDGGSTVMSRWEYIATTRSLFARKFVKPDSELMDAVDLRQSGAGLNASDPRVDDFRKDRQIFHNRIVRHFDMLTKKSLELQGYSAPRGAFSSSY</sequence>
<evidence type="ECO:0000313" key="6">
    <source>
        <dbReference type="EMBL" id="CDF37758.1"/>
    </source>
</evidence>
<dbReference type="KEGG" id="ccp:CHC_T00005911001"/>
<dbReference type="OrthoDB" id="2019572at2759"/>
<evidence type="ECO:0000256" key="2">
    <source>
        <dbReference type="ARBA" id="ARBA00022676"/>
    </source>
</evidence>
<dbReference type="Pfam" id="PF02485">
    <property type="entry name" value="Branch"/>
    <property type="match status" value="1"/>
</dbReference>
<name>R7QJ12_CHOCR</name>
<gene>
    <name evidence="6" type="ORF">CHC_T00005911001</name>
</gene>
<dbReference type="GO" id="GO:0016020">
    <property type="term" value="C:membrane"/>
    <property type="evidence" value="ECO:0007669"/>
    <property type="project" value="UniProtKB-SubCell"/>
</dbReference>
<proteinExistence type="predicted"/>
<evidence type="ECO:0000256" key="4">
    <source>
        <dbReference type="ARBA" id="ARBA00023136"/>
    </source>
</evidence>
<dbReference type="OMA" id="AGEWDWF"/>
<dbReference type="Gramene" id="CDF37758">
    <property type="protein sequence ID" value="CDF37758"/>
    <property type="gene ID" value="CHC_T00005911001"/>
</dbReference>
<protein>
    <recommendedName>
        <fullName evidence="8">Xylosyltransferase, family GT14</fullName>
    </recommendedName>
</protein>
<dbReference type="PANTHER" id="PTHR45719">
    <property type="entry name" value="GLYCOSYLTRANSFERASE"/>
    <property type="match status" value="1"/>
</dbReference>
<keyword evidence="3" id="KW-0808">Transferase</keyword>
<evidence type="ECO:0000256" key="3">
    <source>
        <dbReference type="ARBA" id="ARBA00022679"/>
    </source>
</evidence>
<dbReference type="EMBL" id="HG001865">
    <property type="protein sequence ID" value="CDF37758.1"/>
    <property type="molecule type" value="Genomic_DNA"/>
</dbReference>
<evidence type="ECO:0000313" key="7">
    <source>
        <dbReference type="Proteomes" id="UP000012073"/>
    </source>
</evidence>
<dbReference type="PANTHER" id="PTHR45719:SF3">
    <property type="entry name" value="BETA-GLUCURONOSYLTRANSFERASE GLCAT14A"/>
    <property type="match status" value="1"/>
</dbReference>
<dbReference type="InterPro" id="IPR003406">
    <property type="entry name" value="Glyco_trans_14"/>
</dbReference>
<keyword evidence="7" id="KW-1185">Reference proteome</keyword>
<keyword evidence="4" id="KW-0472">Membrane</keyword>
<dbReference type="Proteomes" id="UP000012073">
    <property type="component" value="Unassembled WGS sequence"/>
</dbReference>
<evidence type="ECO:0000256" key="1">
    <source>
        <dbReference type="ARBA" id="ARBA00004606"/>
    </source>
</evidence>
<accession>R7QJ12</accession>
<dbReference type="InterPro" id="IPR044610">
    <property type="entry name" value="GLCAT14A/B/C"/>
</dbReference>
<dbReference type="RefSeq" id="XP_005717629.1">
    <property type="nucleotide sequence ID" value="XM_005717572.1"/>
</dbReference>
<keyword evidence="5" id="KW-0325">Glycoprotein</keyword>
<keyword evidence="2" id="KW-0328">Glycosyltransferase</keyword>
<organism evidence="6 7">
    <name type="scientific">Chondrus crispus</name>
    <name type="common">Carrageen Irish moss</name>
    <name type="synonym">Polymorpha crispa</name>
    <dbReference type="NCBI Taxonomy" id="2769"/>
    <lineage>
        <taxon>Eukaryota</taxon>
        <taxon>Rhodophyta</taxon>
        <taxon>Florideophyceae</taxon>
        <taxon>Rhodymeniophycidae</taxon>
        <taxon>Gigartinales</taxon>
        <taxon>Gigartinaceae</taxon>
        <taxon>Chondrus</taxon>
    </lineage>
</organism>
<reference evidence="7" key="1">
    <citation type="journal article" date="2013" name="Proc. Natl. Acad. Sci. U.S.A.">
        <title>Genome structure and metabolic features in the red seaweed Chondrus crispus shed light on evolution of the Archaeplastida.</title>
        <authorList>
            <person name="Collen J."/>
            <person name="Porcel B."/>
            <person name="Carre W."/>
            <person name="Ball S.G."/>
            <person name="Chaparro C."/>
            <person name="Tonon T."/>
            <person name="Barbeyron T."/>
            <person name="Michel G."/>
            <person name="Noel B."/>
            <person name="Valentin K."/>
            <person name="Elias M."/>
            <person name="Artiguenave F."/>
            <person name="Arun A."/>
            <person name="Aury J.M."/>
            <person name="Barbosa-Neto J.F."/>
            <person name="Bothwell J.H."/>
            <person name="Bouget F.Y."/>
            <person name="Brillet L."/>
            <person name="Cabello-Hurtado F."/>
            <person name="Capella-Gutierrez S."/>
            <person name="Charrier B."/>
            <person name="Cladiere L."/>
            <person name="Cock J.M."/>
            <person name="Coelho S.M."/>
            <person name="Colleoni C."/>
            <person name="Czjzek M."/>
            <person name="Da Silva C."/>
            <person name="Delage L."/>
            <person name="Denoeud F."/>
            <person name="Deschamps P."/>
            <person name="Dittami S.M."/>
            <person name="Gabaldon T."/>
            <person name="Gachon C.M."/>
            <person name="Groisillier A."/>
            <person name="Herve C."/>
            <person name="Jabbari K."/>
            <person name="Katinka M."/>
            <person name="Kloareg B."/>
            <person name="Kowalczyk N."/>
            <person name="Labadie K."/>
            <person name="Leblanc C."/>
            <person name="Lopez P.J."/>
            <person name="McLachlan D.H."/>
            <person name="Meslet-Cladiere L."/>
            <person name="Moustafa A."/>
            <person name="Nehr Z."/>
            <person name="Nyvall Collen P."/>
            <person name="Panaud O."/>
            <person name="Partensky F."/>
            <person name="Poulain J."/>
            <person name="Rensing S.A."/>
            <person name="Rousvoal S."/>
            <person name="Samson G."/>
            <person name="Symeonidi A."/>
            <person name="Weissenbach J."/>
            <person name="Zambounis A."/>
            <person name="Wincker P."/>
            <person name="Boyen C."/>
        </authorList>
    </citation>
    <scope>NUCLEOTIDE SEQUENCE [LARGE SCALE GENOMIC DNA]</scope>
    <source>
        <strain evidence="7">cv. Stackhouse</strain>
    </source>
</reference>
<evidence type="ECO:0000256" key="5">
    <source>
        <dbReference type="ARBA" id="ARBA00023180"/>
    </source>
</evidence>
<dbReference type="GO" id="GO:0015020">
    <property type="term" value="F:glucuronosyltransferase activity"/>
    <property type="evidence" value="ECO:0007669"/>
    <property type="project" value="InterPro"/>
</dbReference>
<dbReference type="AlphaFoldDB" id="R7QJ12"/>
<dbReference type="GeneID" id="17325342"/>
<dbReference type="PhylomeDB" id="R7QJ12"/>
<comment type="subcellular location">
    <subcellularLocation>
        <location evidence="1">Membrane</location>
        <topology evidence="1">Single-pass type II membrane protein</topology>
    </subcellularLocation>
</comment>